<name>A0A128ESS2_9GAMM</name>
<keyword evidence="3" id="KW-1185">Reference proteome</keyword>
<evidence type="ECO:0000256" key="1">
    <source>
        <dbReference type="SAM" id="Phobius"/>
    </source>
</evidence>
<keyword evidence="1" id="KW-1133">Transmembrane helix</keyword>
<keyword evidence="1" id="KW-0472">Membrane</keyword>
<proteinExistence type="predicted"/>
<sequence length="70" mass="7910">MGYDSRVVGAPIATLAIVPHHIAALVFRMVVYVPYHAKSLCFEGFRTILRLPDLCIVYALYMQLEMVVIL</sequence>
<organism evidence="2 3">
    <name type="scientific">Grimontia celer</name>
    <dbReference type="NCBI Taxonomy" id="1796497"/>
    <lineage>
        <taxon>Bacteria</taxon>
        <taxon>Pseudomonadati</taxon>
        <taxon>Pseudomonadota</taxon>
        <taxon>Gammaproteobacteria</taxon>
        <taxon>Vibrionales</taxon>
        <taxon>Vibrionaceae</taxon>
        <taxon>Grimontia</taxon>
    </lineage>
</organism>
<gene>
    <name evidence="2" type="ORF">GCE9029_00063</name>
</gene>
<reference evidence="3" key="1">
    <citation type="submission" date="2016-02" db="EMBL/GenBank/DDBJ databases">
        <authorList>
            <person name="Rodrigo-Torres Lidia"/>
            <person name="Arahal R.David."/>
        </authorList>
    </citation>
    <scope>NUCLEOTIDE SEQUENCE [LARGE SCALE GENOMIC DNA]</scope>
    <source>
        <strain evidence="3">CECT 9029</strain>
    </source>
</reference>
<evidence type="ECO:0000313" key="2">
    <source>
        <dbReference type="EMBL" id="CZF77194.1"/>
    </source>
</evidence>
<dbReference type="AlphaFoldDB" id="A0A128ESS2"/>
<dbReference type="EMBL" id="FIZX01000001">
    <property type="protein sequence ID" value="CZF77194.1"/>
    <property type="molecule type" value="Genomic_DNA"/>
</dbReference>
<dbReference type="Proteomes" id="UP000071641">
    <property type="component" value="Unassembled WGS sequence"/>
</dbReference>
<accession>A0A128ESS2</accession>
<evidence type="ECO:0000313" key="3">
    <source>
        <dbReference type="Proteomes" id="UP000071641"/>
    </source>
</evidence>
<protein>
    <submittedName>
        <fullName evidence="2">Uncharacterized protein</fullName>
    </submittedName>
</protein>
<feature type="transmembrane region" description="Helical" evidence="1">
    <location>
        <begin position="12"/>
        <end position="35"/>
    </location>
</feature>
<keyword evidence="1" id="KW-0812">Transmembrane</keyword>